<evidence type="ECO:0000313" key="2">
    <source>
        <dbReference type="Proteomes" id="UP001234297"/>
    </source>
</evidence>
<dbReference type="Proteomes" id="UP001234297">
    <property type="component" value="Chromosome 6"/>
</dbReference>
<dbReference type="EMBL" id="CM056814">
    <property type="protein sequence ID" value="KAJ8628346.1"/>
    <property type="molecule type" value="Genomic_DNA"/>
</dbReference>
<accession>A0ACC2L4A5</accession>
<proteinExistence type="predicted"/>
<comment type="caution">
    <text evidence="1">The sequence shown here is derived from an EMBL/GenBank/DDBJ whole genome shotgun (WGS) entry which is preliminary data.</text>
</comment>
<organism evidence="1 2">
    <name type="scientific">Persea americana</name>
    <name type="common">Avocado</name>
    <dbReference type="NCBI Taxonomy" id="3435"/>
    <lineage>
        <taxon>Eukaryota</taxon>
        <taxon>Viridiplantae</taxon>
        <taxon>Streptophyta</taxon>
        <taxon>Embryophyta</taxon>
        <taxon>Tracheophyta</taxon>
        <taxon>Spermatophyta</taxon>
        <taxon>Magnoliopsida</taxon>
        <taxon>Magnoliidae</taxon>
        <taxon>Laurales</taxon>
        <taxon>Lauraceae</taxon>
        <taxon>Persea</taxon>
    </lineage>
</organism>
<evidence type="ECO:0000313" key="1">
    <source>
        <dbReference type="EMBL" id="KAJ8628346.1"/>
    </source>
</evidence>
<protein>
    <submittedName>
        <fullName evidence="1">Uncharacterized protein</fullName>
    </submittedName>
</protein>
<gene>
    <name evidence="1" type="ORF">MRB53_021653</name>
</gene>
<reference evidence="1 2" key="1">
    <citation type="journal article" date="2022" name="Hortic Res">
        <title>A haplotype resolved chromosomal level avocado genome allows analysis of novel avocado genes.</title>
        <authorList>
            <person name="Nath O."/>
            <person name="Fletcher S.J."/>
            <person name="Hayward A."/>
            <person name="Shaw L.M."/>
            <person name="Masouleh A.K."/>
            <person name="Furtado A."/>
            <person name="Henry R.J."/>
            <person name="Mitter N."/>
        </authorList>
    </citation>
    <scope>NUCLEOTIDE SEQUENCE [LARGE SCALE GENOMIC DNA]</scope>
    <source>
        <strain evidence="2">cv. Hass</strain>
    </source>
</reference>
<name>A0ACC2L4A5_PERAE</name>
<keyword evidence="2" id="KW-1185">Reference proteome</keyword>
<sequence length="1354" mass="151482">MGRDDQQLKAAKASYREASINGNRQEEARWANVIGNILKQRGEYVEGLRWLRIDYDISVKHLPQKDLLPTCQSLGEIYLRLQRFEEALIYQKKHLELAKDTNDLVEQQRASTQLGRTYHEIFSRCENDNFAVRNAKKYFKTAMELARTLKENPLPHKPSLFLKEFIDAHNNLGMLEMDLDNLDEACKILLEGLKICDDEEVIEDDDARSRLHHNLGSLYIELRSWDKAREHIERDILICKRISHLQGEAKGYINLGELHYRAQKYDDAILCYQKALDIARSMEDEDALVDQTNQNIKTVKEAAQVLVEIKKEEQKLKKLKRTMVIVKGTADERRCLLQQNTSLDQLIEKSSMIFAWPKHLEFAKRKKKVTIELCDKEKLSDSFLAIGESYQKLRKFSKALKWYTKCWDAYRLIGNLEGQALTKINIGGVLDSIGDWAAALEAFKDGYRFAVEGNLLSVQISALENMHYSHLIRFDNVEEARKLQHDIKNLKQSLNEEDEVRNRGEYCSETETEGGGLPDNGSDASNSPIKDVFVSKRPSPPEFEELSDDTPLVSLIHSSNKLYNKKISPSSGIKTGGSGKVIDTSQGKKATRSSSKDIDYQHPTGRKRIRVVLSDDEVDERGGMDNSSKRPCKQTLDDMATSDEDKADDGQPTPAGEIQDLSHDVAPKDMHRACRPRTPSNLEESSCSFKPESPKLAAEDLMDYRSMSVAETENDSNVQLSGSKAGRGHVFSNLVQKQSNHQNITCKIGDGVIHVDLRSCMDGDALDIEFLKVEAARVYYLQLSEEMRLKGVLPIVGQLKCGDKVLESLDLVESLNDHVCESGWIEIAIEGWCQKRLMKLYIDHCMKLSEAPNMKLLKKLYNLEVSEDEVIVSNCELGDMSIAPFVNALQEHKTFAILDISHNLLGNTTMEKLKQIFASSNRYRGLTLDLHSNRFGPTALFQICECPELFARLEVLNLSENRLTDSCGSYLSTILENCKGLYSLNIEQCSLTSRTIQKIADALDAESVLSELCLGRNNPISGNAMGNLLAKLASMKRFSELNLNGIKLSKLTIDSLCHLAKSSALSMLLVRSTNIGDDGAGRLTEALCSGPQEIVKLDLSCCGLTLHGFTKTCQNIFLISSLLELDVSGNLIGQEGTHALVSYITNPECALKVLILTKCRLGLAGTLQIIQASAVNDFLEELSLAENVELDKRSTQSDLGTQDNVKCSHESLSLVSTFTHLCAPEDAETAHQGFCALNKDFNGFEVADSEDNSVSSGPTISNCINSSTRSWQCDALSNSYLIQEFSTAIGMVRQLQLLDLSSNGFSAEAVEAFYSSWASRVWCGGSFQKHITERIVHFSVEGRRCCGVSSCCKR</sequence>